<protein>
    <submittedName>
        <fullName evidence="2">Uncharacterized protein</fullName>
    </submittedName>
</protein>
<evidence type="ECO:0000313" key="3">
    <source>
        <dbReference type="Proteomes" id="UP000712281"/>
    </source>
</evidence>
<evidence type="ECO:0000256" key="1">
    <source>
        <dbReference type="SAM" id="MobiDB-lite"/>
    </source>
</evidence>
<organism evidence="2 3">
    <name type="scientific">Brassica cretica</name>
    <name type="common">Mustard</name>
    <dbReference type="NCBI Taxonomy" id="69181"/>
    <lineage>
        <taxon>Eukaryota</taxon>
        <taxon>Viridiplantae</taxon>
        <taxon>Streptophyta</taxon>
        <taxon>Embryophyta</taxon>
        <taxon>Tracheophyta</taxon>
        <taxon>Spermatophyta</taxon>
        <taxon>Magnoliopsida</taxon>
        <taxon>eudicotyledons</taxon>
        <taxon>Gunneridae</taxon>
        <taxon>Pentapetalae</taxon>
        <taxon>rosids</taxon>
        <taxon>malvids</taxon>
        <taxon>Brassicales</taxon>
        <taxon>Brassicaceae</taxon>
        <taxon>Brassiceae</taxon>
        <taxon>Brassica</taxon>
    </lineage>
</organism>
<dbReference type="Proteomes" id="UP000712281">
    <property type="component" value="Unassembled WGS sequence"/>
</dbReference>
<reference evidence="2" key="1">
    <citation type="submission" date="2019-12" db="EMBL/GenBank/DDBJ databases">
        <title>Genome sequencing and annotation of Brassica cretica.</title>
        <authorList>
            <person name="Studholme D.J."/>
            <person name="Sarris P.F."/>
        </authorList>
    </citation>
    <scope>NUCLEOTIDE SEQUENCE</scope>
    <source>
        <strain evidence="2">PFS-001/15</strain>
        <tissue evidence="2">Leaf</tissue>
    </source>
</reference>
<evidence type="ECO:0000313" key="2">
    <source>
        <dbReference type="EMBL" id="KAF2580324.1"/>
    </source>
</evidence>
<sequence>MRENSDTVLFPEYKKAKKQHKKRNMPRRSDLNQAKNVIKEFEHPSIQGQTMYSSVIGGSNEEGTWRSTDSAANTDGPATMSDLHSLIQAFISSKKAVRLYPDGLLLDYLRIHLLCLSLLSCSRPECFQQGSSEYSCQQ</sequence>
<feature type="region of interest" description="Disordered" evidence="1">
    <location>
        <begin position="14"/>
        <end position="33"/>
    </location>
</feature>
<proteinExistence type="predicted"/>
<accession>A0A8S9JE16</accession>
<dbReference type="EMBL" id="QGKW02001660">
    <property type="protein sequence ID" value="KAF2580324.1"/>
    <property type="molecule type" value="Genomic_DNA"/>
</dbReference>
<feature type="compositionally biased region" description="Polar residues" evidence="1">
    <location>
        <begin position="57"/>
        <end position="73"/>
    </location>
</feature>
<name>A0A8S9JE16_BRACR</name>
<gene>
    <name evidence="2" type="ORF">F2Q68_00004015</name>
</gene>
<feature type="compositionally biased region" description="Basic residues" evidence="1">
    <location>
        <begin position="15"/>
        <end position="26"/>
    </location>
</feature>
<dbReference type="AlphaFoldDB" id="A0A8S9JE16"/>
<feature type="region of interest" description="Disordered" evidence="1">
    <location>
        <begin position="57"/>
        <end position="76"/>
    </location>
</feature>
<comment type="caution">
    <text evidence="2">The sequence shown here is derived from an EMBL/GenBank/DDBJ whole genome shotgun (WGS) entry which is preliminary data.</text>
</comment>